<dbReference type="Pfam" id="PF21742">
    <property type="entry name" value="DUF6868"/>
    <property type="match status" value="1"/>
</dbReference>
<evidence type="ECO:0000313" key="3">
    <source>
        <dbReference type="EMBL" id="OUL58814.1"/>
    </source>
</evidence>
<comment type="caution">
    <text evidence="3">The sequence shown here is derived from an EMBL/GenBank/DDBJ whole genome shotgun (WGS) entry which is preliminary data.</text>
</comment>
<dbReference type="EMBL" id="MWPV01000001">
    <property type="protein sequence ID" value="OUL58814.1"/>
    <property type="molecule type" value="Genomic_DNA"/>
</dbReference>
<feature type="transmembrane region" description="Helical" evidence="1">
    <location>
        <begin position="52"/>
        <end position="75"/>
    </location>
</feature>
<proteinExistence type="predicted"/>
<keyword evidence="1" id="KW-1133">Transmembrane helix</keyword>
<feature type="transmembrane region" description="Helical" evidence="1">
    <location>
        <begin position="12"/>
        <end position="31"/>
    </location>
</feature>
<keyword evidence="1" id="KW-0812">Transmembrane</keyword>
<feature type="domain" description="DUF6868" evidence="2">
    <location>
        <begin position="1"/>
        <end position="79"/>
    </location>
</feature>
<name>A0A244CT94_PSEDV</name>
<reference evidence="3 4" key="1">
    <citation type="submission" date="2017-02" db="EMBL/GenBank/DDBJ databases">
        <title>Pseudoalteromonas ulvae TC14 Genome.</title>
        <authorList>
            <person name="Molmeret M."/>
        </authorList>
    </citation>
    <scope>NUCLEOTIDE SEQUENCE [LARGE SCALE GENOMIC DNA]</scope>
    <source>
        <strain evidence="3">TC14</strain>
    </source>
</reference>
<dbReference type="InterPro" id="IPR049220">
    <property type="entry name" value="DUF6868"/>
</dbReference>
<organism evidence="3 4">
    <name type="scientific">Pseudoalteromonas ulvae</name>
    <dbReference type="NCBI Taxonomy" id="107327"/>
    <lineage>
        <taxon>Bacteria</taxon>
        <taxon>Pseudomonadati</taxon>
        <taxon>Pseudomonadota</taxon>
        <taxon>Gammaproteobacteria</taxon>
        <taxon>Alteromonadales</taxon>
        <taxon>Pseudoalteromonadaceae</taxon>
        <taxon>Pseudoalteromonas</taxon>
    </lineage>
</organism>
<keyword evidence="4" id="KW-1185">Reference proteome</keyword>
<evidence type="ECO:0000256" key="1">
    <source>
        <dbReference type="SAM" id="Phobius"/>
    </source>
</evidence>
<evidence type="ECO:0000313" key="4">
    <source>
        <dbReference type="Proteomes" id="UP000194841"/>
    </source>
</evidence>
<evidence type="ECO:0000259" key="2">
    <source>
        <dbReference type="Pfam" id="PF21742"/>
    </source>
</evidence>
<dbReference type="OrthoDB" id="5918912at2"/>
<sequence>MNIAELTQFFGWASVISIAVLCVVFMMLTVFKQGILQIHTQIFDLNEEDLNLIYLKYFAQYKLLMFILFIVPYLALKAMTS</sequence>
<gene>
    <name evidence="3" type="ORF">B1199_00570</name>
</gene>
<dbReference type="AlphaFoldDB" id="A0A244CT94"/>
<accession>A0A244CT94</accession>
<protein>
    <recommendedName>
        <fullName evidence="2">DUF6868 domain-containing protein</fullName>
    </recommendedName>
</protein>
<dbReference type="RefSeq" id="WP_086742193.1">
    <property type="nucleotide sequence ID" value="NZ_MWPV01000001.1"/>
</dbReference>
<dbReference type="Proteomes" id="UP000194841">
    <property type="component" value="Unassembled WGS sequence"/>
</dbReference>
<keyword evidence="1" id="KW-0472">Membrane</keyword>